<protein>
    <submittedName>
        <fullName evidence="2">Uncharacterized protein</fullName>
    </submittedName>
</protein>
<proteinExistence type="predicted"/>
<feature type="compositionally biased region" description="Polar residues" evidence="1">
    <location>
        <begin position="343"/>
        <end position="359"/>
    </location>
</feature>
<gene>
    <name evidence="2" type="ORF">TTHERM_00131090</name>
</gene>
<feature type="compositionally biased region" description="Low complexity" evidence="1">
    <location>
        <begin position="410"/>
        <end position="420"/>
    </location>
</feature>
<keyword evidence="3" id="KW-1185">Reference proteome</keyword>
<accession>I7M253</accession>
<feature type="region of interest" description="Disordered" evidence="1">
    <location>
        <begin position="402"/>
        <end position="433"/>
    </location>
</feature>
<dbReference type="EMBL" id="GG662639">
    <property type="protein sequence ID" value="EAR99341.2"/>
    <property type="molecule type" value="Genomic_DNA"/>
</dbReference>
<dbReference type="eggNOG" id="ENOG502SNWY">
    <property type="taxonomic scope" value="Eukaryota"/>
</dbReference>
<dbReference type="Proteomes" id="UP000009168">
    <property type="component" value="Unassembled WGS sequence"/>
</dbReference>
<feature type="compositionally biased region" description="Basic and acidic residues" evidence="1">
    <location>
        <begin position="25"/>
        <end position="55"/>
    </location>
</feature>
<dbReference type="KEGG" id="tet:TTHERM_00131090"/>
<dbReference type="InParanoid" id="I7M253"/>
<evidence type="ECO:0000313" key="2">
    <source>
        <dbReference type="EMBL" id="EAR99341.2"/>
    </source>
</evidence>
<sequence length="630" mass="74226">MGGGSSKNKKGDKNKKGQNGVKSQDALEVKNQEQLEKEHQELEKQKKQQNDEQDKMNFFIANNEQLENNPKLTSPLKPGEKNLTLMQIEEQAIIKDSKKQKLQDSLHVNASPLKPIQQDSLLQKDSPQKPPQLQQQRASLSNFKNNNQQNIKQQTEQKQSKQNLKRNDDLSFDLSREMQPYVQNNSKKPEFQCDISAIYSDDEKETPQQQAQRIFKKIQQVAEINKLQTANDKMRFFNWPNSGECKIMSVNFKIIYSHKDQDLKLIKSYNYHTASTLQWQKNAQLKSYDFVMQDNLIFDAHNASSTHLENNIISFVVAENGDFVCIKDEQTFVNNVRKNQTIINSRMNSTNNNEQSSIPQRRARQSVAKNQKIEKNKVISETENQMKQMWQQSITEFLEKENSQFEKENQNSQKSNFNKNNQEDDDDDDEKQRPYKAEKKIVNCNITHNGFNCQLIQKIDIQPREKIENFLKENLLKDEKFYNFCFKNPKMTIRDKLKQWDVVNEQEDIELIPKKFRFPVLRKHQITSGIIEEKNQFIRPHTITTDNCKIVVIDHKRDLFVDVGQELKLLVFLWPERGDNQNEIHFYEELSKFKDLCDDALKSMVLDLSRVRSLPLSYRPKLKKKYFELY</sequence>
<dbReference type="RefSeq" id="XP_001019586.2">
    <property type="nucleotide sequence ID" value="XM_001019586.2"/>
</dbReference>
<name>I7M253_TETTS</name>
<organism evidence="2 3">
    <name type="scientific">Tetrahymena thermophila (strain SB210)</name>
    <dbReference type="NCBI Taxonomy" id="312017"/>
    <lineage>
        <taxon>Eukaryota</taxon>
        <taxon>Sar</taxon>
        <taxon>Alveolata</taxon>
        <taxon>Ciliophora</taxon>
        <taxon>Intramacronucleata</taxon>
        <taxon>Oligohymenophorea</taxon>
        <taxon>Hymenostomatida</taxon>
        <taxon>Tetrahymenina</taxon>
        <taxon>Tetrahymenidae</taxon>
        <taxon>Tetrahymena</taxon>
    </lineage>
</organism>
<feature type="compositionally biased region" description="Polar residues" evidence="1">
    <location>
        <begin position="60"/>
        <end position="72"/>
    </location>
</feature>
<feature type="region of interest" description="Disordered" evidence="1">
    <location>
        <begin position="343"/>
        <end position="379"/>
    </location>
</feature>
<evidence type="ECO:0000313" key="3">
    <source>
        <dbReference type="Proteomes" id="UP000009168"/>
    </source>
</evidence>
<reference evidence="3" key="1">
    <citation type="journal article" date="2006" name="PLoS Biol.">
        <title>Macronuclear genome sequence of the ciliate Tetrahymena thermophila, a model eukaryote.</title>
        <authorList>
            <person name="Eisen J.A."/>
            <person name="Coyne R.S."/>
            <person name="Wu M."/>
            <person name="Wu D."/>
            <person name="Thiagarajan M."/>
            <person name="Wortman J.R."/>
            <person name="Badger J.H."/>
            <person name="Ren Q."/>
            <person name="Amedeo P."/>
            <person name="Jones K.M."/>
            <person name="Tallon L.J."/>
            <person name="Delcher A.L."/>
            <person name="Salzberg S.L."/>
            <person name="Silva J.C."/>
            <person name="Haas B.J."/>
            <person name="Majoros W.H."/>
            <person name="Farzad M."/>
            <person name="Carlton J.M."/>
            <person name="Smith R.K. Jr."/>
            <person name="Garg J."/>
            <person name="Pearlman R.E."/>
            <person name="Karrer K.M."/>
            <person name="Sun L."/>
            <person name="Manning G."/>
            <person name="Elde N.C."/>
            <person name="Turkewitz A.P."/>
            <person name="Asai D.J."/>
            <person name="Wilkes D.E."/>
            <person name="Wang Y."/>
            <person name="Cai H."/>
            <person name="Collins K."/>
            <person name="Stewart B.A."/>
            <person name="Lee S.R."/>
            <person name="Wilamowska K."/>
            <person name="Weinberg Z."/>
            <person name="Ruzzo W.L."/>
            <person name="Wloga D."/>
            <person name="Gaertig J."/>
            <person name="Frankel J."/>
            <person name="Tsao C.-C."/>
            <person name="Gorovsky M.A."/>
            <person name="Keeling P.J."/>
            <person name="Waller R.F."/>
            <person name="Patron N.J."/>
            <person name="Cherry J.M."/>
            <person name="Stover N.A."/>
            <person name="Krieger C.J."/>
            <person name="del Toro C."/>
            <person name="Ryder H.F."/>
            <person name="Williamson S.C."/>
            <person name="Barbeau R.A."/>
            <person name="Hamilton E.P."/>
            <person name="Orias E."/>
        </authorList>
    </citation>
    <scope>NUCLEOTIDE SEQUENCE [LARGE SCALE GENOMIC DNA]</scope>
    <source>
        <strain evidence="3">SB210</strain>
    </source>
</reference>
<dbReference type="OrthoDB" id="297354at2759"/>
<feature type="region of interest" description="Disordered" evidence="1">
    <location>
        <begin position="1"/>
        <end position="79"/>
    </location>
</feature>
<dbReference type="GeneID" id="7835781"/>
<evidence type="ECO:0000256" key="1">
    <source>
        <dbReference type="SAM" id="MobiDB-lite"/>
    </source>
</evidence>
<dbReference type="AlphaFoldDB" id="I7M253"/>